<evidence type="ECO:0000313" key="2">
    <source>
        <dbReference type="Proteomes" id="UP000261704"/>
    </source>
</evidence>
<sequence>MNIVETRVQNIRPAPEGRRMLGSVTFFISGGLGARCDIVNYDCSCAIPTGENSSERMALIKLGLKNDAMRQARRMPEIRSGQETLEMLTPSEQTAA</sequence>
<dbReference type="RefSeq" id="WP_118941544.1">
    <property type="nucleotide sequence ID" value="NZ_CP032125.1"/>
</dbReference>
<dbReference type="OrthoDB" id="7745050at2"/>
<proteinExistence type="predicted"/>
<evidence type="ECO:0000313" key="1">
    <source>
        <dbReference type="EMBL" id="AXX96886.1"/>
    </source>
</evidence>
<dbReference type="EMBL" id="CP032125">
    <property type="protein sequence ID" value="AXX96886.1"/>
    <property type="molecule type" value="Genomic_DNA"/>
</dbReference>
<accession>A0A347UDF8</accession>
<name>A0A347UDF8_9RHOB</name>
<organism evidence="1 2">
    <name type="scientific">Profundibacter amoris</name>
    <dbReference type="NCBI Taxonomy" id="2171755"/>
    <lineage>
        <taxon>Bacteria</taxon>
        <taxon>Pseudomonadati</taxon>
        <taxon>Pseudomonadota</taxon>
        <taxon>Alphaproteobacteria</taxon>
        <taxon>Rhodobacterales</taxon>
        <taxon>Paracoccaceae</taxon>
        <taxon>Profundibacter</taxon>
    </lineage>
</organism>
<dbReference type="Proteomes" id="UP000261704">
    <property type="component" value="Chromosome"/>
</dbReference>
<keyword evidence="2" id="KW-1185">Reference proteome</keyword>
<reference evidence="1 2" key="1">
    <citation type="submission" date="2018-09" db="EMBL/GenBank/DDBJ databases">
        <title>Profundibacter amoris BAR1 gen. nov., sp. nov., a new member of the Roseobacter clade isolated at Lokis Castle Vent Field on the Arctic Mid-Oceanic Ridge.</title>
        <authorList>
            <person name="Le Moine Bauer S."/>
            <person name="Sjoeberg A.G."/>
            <person name="L'Haridon S."/>
            <person name="Stokke R."/>
            <person name="Roalkvam I."/>
            <person name="Steen I.H."/>
            <person name="Dahle H."/>
        </authorList>
    </citation>
    <scope>NUCLEOTIDE SEQUENCE [LARGE SCALE GENOMIC DNA]</scope>
    <source>
        <strain evidence="1 2">BAR1</strain>
    </source>
</reference>
<dbReference type="KEGG" id="pamo:BAR1_02420"/>
<protein>
    <submittedName>
        <fullName evidence="1">Uncharacterized protein</fullName>
    </submittedName>
</protein>
<dbReference type="AlphaFoldDB" id="A0A347UDF8"/>
<gene>
    <name evidence="1" type="ORF">BAR1_02420</name>
</gene>